<dbReference type="Gene3D" id="1.20.120.1220">
    <property type="match status" value="1"/>
</dbReference>
<accession>A0ABY4NB62</accession>
<dbReference type="Pfam" id="PF01478">
    <property type="entry name" value="Peptidase_A24"/>
    <property type="match status" value="1"/>
</dbReference>
<evidence type="ECO:0000256" key="1">
    <source>
        <dbReference type="SAM" id="Phobius"/>
    </source>
</evidence>
<protein>
    <submittedName>
        <fullName evidence="3">Prepilin peptidase</fullName>
        <ecNumber evidence="3">3.4.23.43</ecNumber>
    </submittedName>
</protein>
<keyword evidence="1" id="KW-0812">Transmembrane</keyword>
<keyword evidence="4" id="KW-1185">Reference proteome</keyword>
<feature type="transmembrane region" description="Helical" evidence="1">
    <location>
        <begin position="134"/>
        <end position="155"/>
    </location>
</feature>
<feature type="domain" description="Prepilin type IV endopeptidase peptidase" evidence="2">
    <location>
        <begin position="14"/>
        <end position="119"/>
    </location>
</feature>
<feature type="transmembrane region" description="Helical" evidence="1">
    <location>
        <begin position="93"/>
        <end position="122"/>
    </location>
</feature>
<dbReference type="Proteomes" id="UP001055868">
    <property type="component" value="Plasmid pCBA3104-01"/>
</dbReference>
<feature type="transmembrane region" description="Helical" evidence="1">
    <location>
        <begin position="32"/>
        <end position="48"/>
    </location>
</feature>
<keyword evidence="3" id="KW-0378">Hydrolase</keyword>
<sequence length="157" mass="16398">MYLMTPALWPALLAFLALSAPMVITDARHQRLPLPLNVGLLVSGLVLLPISSRWLEPGHLVSAAVSSATLTALFLVLFVIARGGLGFGDVILIAGLALFGGLVSVFAMFCGIMAGCLGTLVWSRLRKHFGKTGLVPFGPGLVLGTALIMLIPLPVGI</sequence>
<dbReference type="InterPro" id="IPR000045">
    <property type="entry name" value="Prepilin_IV_endopep_pep"/>
</dbReference>
<geneLocation type="plasmid" evidence="3 4">
    <name>pCBA3104-01</name>
</geneLocation>
<dbReference type="GO" id="GO:0004190">
    <property type="term" value="F:aspartic-type endopeptidase activity"/>
    <property type="evidence" value="ECO:0007669"/>
    <property type="project" value="UniProtKB-EC"/>
</dbReference>
<feature type="transmembrane region" description="Helical" evidence="1">
    <location>
        <begin position="60"/>
        <end position="81"/>
    </location>
</feature>
<keyword evidence="1" id="KW-1133">Transmembrane helix</keyword>
<dbReference type="EMBL" id="CP097219">
    <property type="protein sequence ID" value="UQN31782.1"/>
    <property type="molecule type" value="Genomic_DNA"/>
</dbReference>
<proteinExistence type="predicted"/>
<organism evidence="3 4">
    <name type="scientific">Brachybacterium kimchii</name>
    <dbReference type="NCBI Taxonomy" id="2942909"/>
    <lineage>
        <taxon>Bacteria</taxon>
        <taxon>Bacillati</taxon>
        <taxon>Actinomycetota</taxon>
        <taxon>Actinomycetes</taxon>
        <taxon>Micrococcales</taxon>
        <taxon>Dermabacteraceae</taxon>
        <taxon>Brachybacterium</taxon>
    </lineage>
</organism>
<keyword evidence="1" id="KW-0472">Membrane</keyword>
<evidence type="ECO:0000313" key="3">
    <source>
        <dbReference type="EMBL" id="UQN31782.1"/>
    </source>
</evidence>
<reference evidence="3" key="1">
    <citation type="submission" date="2022-05" db="EMBL/GenBank/DDBJ databases">
        <title>Genomic analysis of Brachybacterium sp. CBA3104.</title>
        <authorList>
            <person name="Roh S.W."/>
            <person name="Kim Y.B."/>
            <person name="Kim Y."/>
        </authorList>
    </citation>
    <scope>NUCLEOTIDE SEQUENCE</scope>
    <source>
        <strain evidence="3">CBA3104</strain>
        <plasmid evidence="3">pCBA3104-01</plasmid>
    </source>
</reference>
<keyword evidence="3" id="KW-0614">Plasmid</keyword>
<dbReference type="EC" id="3.4.23.43" evidence="3"/>
<name>A0ABY4NB62_9MICO</name>
<gene>
    <name evidence="3" type="ORF">M4486_19525</name>
</gene>
<dbReference type="RefSeq" id="WP_249481206.1">
    <property type="nucleotide sequence ID" value="NZ_CP097219.1"/>
</dbReference>
<evidence type="ECO:0000313" key="4">
    <source>
        <dbReference type="Proteomes" id="UP001055868"/>
    </source>
</evidence>
<evidence type="ECO:0000259" key="2">
    <source>
        <dbReference type="Pfam" id="PF01478"/>
    </source>
</evidence>